<dbReference type="CTD" id="20208347"/>
<organism evidence="3 4">
    <name type="scientific">Helobdella robusta</name>
    <name type="common">Californian leech</name>
    <dbReference type="NCBI Taxonomy" id="6412"/>
    <lineage>
        <taxon>Eukaryota</taxon>
        <taxon>Metazoa</taxon>
        <taxon>Spiralia</taxon>
        <taxon>Lophotrochozoa</taxon>
        <taxon>Annelida</taxon>
        <taxon>Clitellata</taxon>
        <taxon>Hirudinea</taxon>
        <taxon>Rhynchobdellida</taxon>
        <taxon>Glossiphoniidae</taxon>
        <taxon>Helobdella</taxon>
    </lineage>
</organism>
<protein>
    <submittedName>
        <fullName evidence="2 3">Uncharacterized protein</fullName>
    </submittedName>
</protein>
<evidence type="ECO:0000313" key="4">
    <source>
        <dbReference type="Proteomes" id="UP000015101"/>
    </source>
</evidence>
<proteinExistence type="predicted"/>
<dbReference type="AlphaFoldDB" id="T1FHP8"/>
<reference evidence="4" key="1">
    <citation type="submission" date="2012-12" db="EMBL/GenBank/DDBJ databases">
        <authorList>
            <person name="Hellsten U."/>
            <person name="Grimwood J."/>
            <person name="Chapman J.A."/>
            <person name="Shapiro H."/>
            <person name="Aerts A."/>
            <person name="Otillar R.P."/>
            <person name="Terry A.Y."/>
            <person name="Boore J.L."/>
            <person name="Simakov O."/>
            <person name="Marletaz F."/>
            <person name="Cho S.-J."/>
            <person name="Edsinger-Gonzales E."/>
            <person name="Havlak P."/>
            <person name="Kuo D.-H."/>
            <person name="Larsson T."/>
            <person name="Lv J."/>
            <person name="Arendt D."/>
            <person name="Savage R."/>
            <person name="Osoegawa K."/>
            <person name="de Jong P."/>
            <person name="Lindberg D.R."/>
            <person name="Seaver E.C."/>
            <person name="Weisblat D.A."/>
            <person name="Putnam N.H."/>
            <person name="Grigoriev I.V."/>
            <person name="Rokhsar D.S."/>
        </authorList>
    </citation>
    <scope>NUCLEOTIDE SEQUENCE</scope>
</reference>
<accession>T1FHP8</accession>
<dbReference type="EMBL" id="AMQM01007966">
    <property type="status" value="NOT_ANNOTATED_CDS"/>
    <property type="molecule type" value="Genomic_DNA"/>
</dbReference>
<name>T1FHP8_HELRO</name>
<dbReference type="EnsemblMetazoa" id="HelroT182084">
    <property type="protein sequence ID" value="HelroP182084"/>
    <property type="gene ID" value="HelroG182084"/>
</dbReference>
<gene>
    <name evidence="3" type="primary">20208347</name>
    <name evidence="2" type="ORF">HELRODRAFT_182084</name>
</gene>
<sequence length="205" mass="23322">MHQRVCKIFKNFPNSDSTANNPDDGSNSELLSPQRQSLVPPSITPNIDKVETPLPGLKLPETAKQWAEANAYFHSQRANLPNVNNIDNFTNSLQSLIYDYFASNYGTLETKTISSVYQNKSINKLKKELKQLKVLGRNNHNYDLQTKALSKKIRLKLSAVKAQKCRKNSDITNRLQQKLWPTCITVNHQIEQAMMLIKYISPSCT</sequence>
<feature type="compositionally biased region" description="Polar residues" evidence="1">
    <location>
        <begin position="12"/>
        <end position="39"/>
    </location>
</feature>
<evidence type="ECO:0000313" key="2">
    <source>
        <dbReference type="EMBL" id="ESN91229.1"/>
    </source>
</evidence>
<dbReference type="KEGG" id="hro:HELRODRAFT_182084"/>
<reference evidence="2 4" key="2">
    <citation type="journal article" date="2013" name="Nature">
        <title>Insights into bilaterian evolution from three spiralian genomes.</title>
        <authorList>
            <person name="Simakov O."/>
            <person name="Marletaz F."/>
            <person name="Cho S.J."/>
            <person name="Edsinger-Gonzales E."/>
            <person name="Havlak P."/>
            <person name="Hellsten U."/>
            <person name="Kuo D.H."/>
            <person name="Larsson T."/>
            <person name="Lv J."/>
            <person name="Arendt D."/>
            <person name="Savage R."/>
            <person name="Osoegawa K."/>
            <person name="de Jong P."/>
            <person name="Grimwood J."/>
            <person name="Chapman J.A."/>
            <person name="Shapiro H."/>
            <person name="Aerts A."/>
            <person name="Otillar R.P."/>
            <person name="Terry A.Y."/>
            <person name="Boore J.L."/>
            <person name="Grigoriev I.V."/>
            <person name="Lindberg D.R."/>
            <person name="Seaver E.C."/>
            <person name="Weisblat D.A."/>
            <person name="Putnam N.H."/>
            <person name="Rokhsar D.S."/>
        </authorList>
    </citation>
    <scope>NUCLEOTIDE SEQUENCE</scope>
</reference>
<dbReference type="InParanoid" id="T1FHP8"/>
<dbReference type="RefSeq" id="XP_009030637.1">
    <property type="nucleotide sequence ID" value="XM_009032389.1"/>
</dbReference>
<reference evidence="3" key="3">
    <citation type="submission" date="2015-06" db="UniProtKB">
        <authorList>
            <consortium name="EnsemblMetazoa"/>
        </authorList>
    </citation>
    <scope>IDENTIFICATION</scope>
</reference>
<dbReference type="OrthoDB" id="10243531at2759"/>
<keyword evidence="4" id="KW-1185">Reference proteome</keyword>
<dbReference type="HOGENOM" id="CLU_059811_0_0_1"/>
<evidence type="ECO:0000313" key="3">
    <source>
        <dbReference type="EnsemblMetazoa" id="HelroP182084"/>
    </source>
</evidence>
<evidence type="ECO:0000256" key="1">
    <source>
        <dbReference type="SAM" id="MobiDB-lite"/>
    </source>
</evidence>
<dbReference type="Proteomes" id="UP000015101">
    <property type="component" value="Unassembled WGS sequence"/>
</dbReference>
<dbReference type="GeneID" id="20208347"/>
<dbReference type="EMBL" id="KB097701">
    <property type="protein sequence ID" value="ESN91229.1"/>
    <property type="molecule type" value="Genomic_DNA"/>
</dbReference>
<feature type="region of interest" description="Disordered" evidence="1">
    <location>
        <begin position="12"/>
        <end position="46"/>
    </location>
</feature>